<dbReference type="InterPro" id="IPR004167">
    <property type="entry name" value="PSBD"/>
</dbReference>
<evidence type="ECO:0000256" key="3">
    <source>
        <dbReference type="ARBA" id="ARBA00022679"/>
    </source>
</evidence>
<keyword evidence="11" id="KW-1185">Reference proteome</keyword>
<dbReference type="PROSITE" id="PS51826">
    <property type="entry name" value="PSBD"/>
    <property type="match status" value="1"/>
</dbReference>
<keyword evidence="5 6" id="KW-0012">Acyltransferase</keyword>
<dbReference type="CDD" id="cd06849">
    <property type="entry name" value="lipoyl_domain"/>
    <property type="match status" value="1"/>
</dbReference>
<sequence>MITCWKVDIGDFVAVDEEVVEVETAKAAVEVPIPFAGTVLELHARAGDTIAVGSPLITVGEPGRSGEAKLGPPNEPGGSARLGGVGLRTGEGEAKLGPPNEPGGSARLGGVGLRTGEGEAKLGPPNEPGGSARLGGVGLRTGEGEAKLGPPNEPGGSARLGGVGLRTGEGEAKLGPPNEPRSSGSVLIGYGTGVVTSSTRRRRPAGVVKSGPAKVISPIVRRLATENGIDLDGVTGSGAGGVVTRADVDRAIADVRSDAIRDDDVRIPLTGIRTTIAEKVTTSRREIPDATTWVDVDATGLIAARRLIAETAPVSLLALLARLAVAALREFPDLNSSFDPHSKEILRHNHIHLGIAVQSPRGLVVPVISNAETLDTVTLSDRIAALVAQARDGNIAPALLSGGTVTLNNYGVFGVDGAASIINHPEAAILGVGRIVDRPWVVAGELAVRRVTQLSLTFDHRVCDGASAGGLLRLFADYVENPVAALGRL</sequence>
<dbReference type="Pfam" id="PF02817">
    <property type="entry name" value="E3_binding"/>
    <property type="match status" value="1"/>
</dbReference>
<dbReference type="AlphaFoldDB" id="A0A7D6E1U5"/>
<evidence type="ECO:0000259" key="9">
    <source>
        <dbReference type="PROSITE" id="PS51826"/>
    </source>
</evidence>
<dbReference type="Gene3D" id="2.40.50.100">
    <property type="match status" value="1"/>
</dbReference>
<dbReference type="Gene3D" id="4.10.320.10">
    <property type="entry name" value="E3-binding domain"/>
    <property type="match status" value="1"/>
</dbReference>
<dbReference type="KEGG" id="mgor:H0P51_10295"/>
<reference evidence="10" key="2">
    <citation type="submission" date="2020-07" db="EMBL/GenBank/DDBJ databases">
        <authorList>
            <person name="Yu X."/>
        </authorList>
    </citation>
    <scope>NUCLEOTIDE SEQUENCE [LARGE SCALE GENOMIC DNA]</scope>
    <source>
        <strain evidence="10">24T</strain>
    </source>
</reference>
<dbReference type="InterPro" id="IPR011053">
    <property type="entry name" value="Single_hybrid_motif"/>
</dbReference>
<feature type="compositionally biased region" description="Gly residues" evidence="7">
    <location>
        <begin position="106"/>
        <end position="115"/>
    </location>
</feature>
<evidence type="ECO:0000313" key="11">
    <source>
        <dbReference type="Proteomes" id="UP000510682"/>
    </source>
</evidence>
<dbReference type="EC" id="2.3.1.-" evidence="6"/>
<dbReference type="SUPFAM" id="SSF47005">
    <property type="entry name" value="Peripheral subunit-binding domain of 2-oxo acid dehydrogenase complex"/>
    <property type="match status" value="1"/>
</dbReference>
<evidence type="ECO:0000256" key="7">
    <source>
        <dbReference type="SAM" id="MobiDB-lite"/>
    </source>
</evidence>
<accession>A0A7D6E1U5</accession>
<dbReference type="PANTHER" id="PTHR43178:SF5">
    <property type="entry name" value="LIPOAMIDE ACYLTRANSFERASE COMPONENT OF BRANCHED-CHAIN ALPHA-KETO ACID DEHYDROGENASE COMPLEX, MITOCHONDRIAL"/>
    <property type="match status" value="1"/>
</dbReference>
<evidence type="ECO:0000256" key="1">
    <source>
        <dbReference type="ARBA" id="ARBA00001938"/>
    </source>
</evidence>
<gene>
    <name evidence="10" type="ORF">H0P51_10295</name>
</gene>
<keyword evidence="3 6" id="KW-0808">Transferase</keyword>
<dbReference type="GO" id="GO:0005737">
    <property type="term" value="C:cytoplasm"/>
    <property type="evidence" value="ECO:0007669"/>
    <property type="project" value="TreeGrafter"/>
</dbReference>
<dbReference type="InterPro" id="IPR036625">
    <property type="entry name" value="E3-bd_dom_sf"/>
</dbReference>
<dbReference type="PROSITE" id="PS50968">
    <property type="entry name" value="BIOTINYL_LIPOYL"/>
    <property type="match status" value="1"/>
</dbReference>
<dbReference type="PANTHER" id="PTHR43178">
    <property type="entry name" value="DIHYDROLIPOAMIDE ACETYLTRANSFERASE COMPONENT OF PYRUVATE DEHYDROGENASE COMPLEX"/>
    <property type="match status" value="1"/>
</dbReference>
<dbReference type="GO" id="GO:0016407">
    <property type="term" value="F:acetyltransferase activity"/>
    <property type="evidence" value="ECO:0007669"/>
    <property type="project" value="TreeGrafter"/>
</dbReference>
<feature type="compositionally biased region" description="Gly residues" evidence="7">
    <location>
        <begin position="80"/>
        <end position="89"/>
    </location>
</feature>
<comment type="cofactor">
    <cofactor evidence="1 6">
        <name>(R)-lipoate</name>
        <dbReference type="ChEBI" id="CHEBI:83088"/>
    </cofactor>
</comment>
<dbReference type="InterPro" id="IPR023213">
    <property type="entry name" value="CAT-like_dom_sf"/>
</dbReference>
<protein>
    <recommendedName>
        <fullName evidence="6">Dihydrolipoamide acetyltransferase component of pyruvate dehydrogenase complex</fullName>
        <ecNumber evidence="6">2.3.1.-</ecNumber>
    </recommendedName>
</protein>
<dbReference type="SUPFAM" id="SSF52777">
    <property type="entry name" value="CoA-dependent acyltransferases"/>
    <property type="match status" value="1"/>
</dbReference>
<evidence type="ECO:0000313" key="10">
    <source>
        <dbReference type="EMBL" id="QLL10124.1"/>
    </source>
</evidence>
<feature type="domain" description="Lipoyl-binding" evidence="8">
    <location>
        <begin position="1"/>
        <end position="60"/>
    </location>
</feature>
<evidence type="ECO:0000256" key="5">
    <source>
        <dbReference type="ARBA" id="ARBA00023315"/>
    </source>
</evidence>
<dbReference type="PROSITE" id="PS00189">
    <property type="entry name" value="LIPOYL"/>
    <property type="match status" value="1"/>
</dbReference>
<proteinExistence type="inferred from homology"/>
<evidence type="ECO:0000256" key="4">
    <source>
        <dbReference type="ARBA" id="ARBA00022823"/>
    </source>
</evidence>
<dbReference type="InterPro" id="IPR050743">
    <property type="entry name" value="2-oxoacid_DH_E2_comp"/>
</dbReference>
<dbReference type="Proteomes" id="UP000510682">
    <property type="component" value="Chromosome"/>
</dbReference>
<dbReference type="Pfam" id="PF00364">
    <property type="entry name" value="Biotin_lipoyl"/>
    <property type="match status" value="1"/>
</dbReference>
<feature type="domain" description="Peripheral subunit-binding (PSBD)" evidence="9">
    <location>
        <begin position="215"/>
        <end position="252"/>
    </location>
</feature>
<dbReference type="InterPro" id="IPR003016">
    <property type="entry name" value="2-oxoA_DH_lipoyl-BS"/>
</dbReference>
<dbReference type="Gene3D" id="3.30.559.10">
    <property type="entry name" value="Chloramphenicol acetyltransferase-like domain"/>
    <property type="match status" value="1"/>
</dbReference>
<evidence type="ECO:0000259" key="8">
    <source>
        <dbReference type="PROSITE" id="PS50968"/>
    </source>
</evidence>
<dbReference type="SUPFAM" id="SSF51230">
    <property type="entry name" value="Single hybrid motif"/>
    <property type="match status" value="1"/>
</dbReference>
<dbReference type="FunFam" id="3.30.559.10:FF:000007">
    <property type="entry name" value="Dihydrolipoamide acetyltransferase component of pyruvate dehydrogenase complex"/>
    <property type="match status" value="1"/>
</dbReference>
<dbReference type="EMBL" id="CP059165">
    <property type="protein sequence ID" value="QLL10124.1"/>
    <property type="molecule type" value="Genomic_DNA"/>
</dbReference>
<evidence type="ECO:0000256" key="6">
    <source>
        <dbReference type="RuleBase" id="RU003423"/>
    </source>
</evidence>
<organism evidence="10 11">
    <name type="scientific">Mycobacterium vicinigordonae</name>
    <dbReference type="NCBI Taxonomy" id="1719132"/>
    <lineage>
        <taxon>Bacteria</taxon>
        <taxon>Bacillati</taxon>
        <taxon>Actinomycetota</taxon>
        <taxon>Actinomycetes</taxon>
        <taxon>Mycobacteriales</taxon>
        <taxon>Mycobacteriaceae</taxon>
        <taxon>Mycobacterium</taxon>
    </lineage>
</organism>
<feature type="region of interest" description="Disordered" evidence="7">
    <location>
        <begin position="62"/>
        <end position="132"/>
    </location>
</feature>
<dbReference type="GO" id="GO:0031405">
    <property type="term" value="F:lipoic acid binding"/>
    <property type="evidence" value="ECO:0007669"/>
    <property type="project" value="TreeGrafter"/>
</dbReference>
<dbReference type="InterPro" id="IPR001078">
    <property type="entry name" value="2-oxoacid_DH_actylTfrase"/>
</dbReference>
<dbReference type="InterPro" id="IPR000089">
    <property type="entry name" value="Biotin_lipoyl"/>
</dbReference>
<dbReference type="Pfam" id="PF00198">
    <property type="entry name" value="2-oxoacid_dh"/>
    <property type="match status" value="1"/>
</dbReference>
<reference evidence="10" key="1">
    <citation type="submission" date="2020-07" db="EMBL/GenBank/DDBJ databases">
        <title>Description of Mycobacterium gordonae subsp. intergordonae subsp.nov. and Mycobacterium gordonae subsp. gordonae subsp. nov.</title>
        <authorList>
            <person name="Huang H."/>
        </authorList>
    </citation>
    <scope>NUCLEOTIDE SEQUENCE [LARGE SCALE GENOMIC DNA]</scope>
    <source>
        <strain evidence="10">24T</strain>
    </source>
</reference>
<comment type="similarity">
    <text evidence="2 6">Belongs to the 2-oxoacid dehydrogenase family.</text>
</comment>
<name>A0A7D6E1U5_9MYCO</name>
<keyword evidence="4 6" id="KW-0450">Lipoyl</keyword>
<evidence type="ECO:0000256" key="2">
    <source>
        <dbReference type="ARBA" id="ARBA00007317"/>
    </source>
</evidence>